<dbReference type="InterPro" id="IPR011006">
    <property type="entry name" value="CheY-like_superfamily"/>
</dbReference>
<dbReference type="PROSITE" id="PS50109">
    <property type="entry name" value="HIS_KIN"/>
    <property type="match status" value="1"/>
</dbReference>
<evidence type="ECO:0000256" key="3">
    <source>
        <dbReference type="ARBA" id="ARBA00022679"/>
    </source>
</evidence>
<feature type="domain" description="Response regulatory" evidence="10">
    <location>
        <begin position="392"/>
        <end position="505"/>
    </location>
</feature>
<keyword evidence="6" id="KW-0067">ATP-binding</keyword>
<protein>
    <recommendedName>
        <fullName evidence="2">histidine kinase</fullName>
        <ecNumber evidence="2">2.7.13.3</ecNumber>
    </recommendedName>
</protein>
<evidence type="ECO:0000259" key="9">
    <source>
        <dbReference type="PROSITE" id="PS50109"/>
    </source>
</evidence>
<keyword evidence="8" id="KW-0597">Phosphoprotein</keyword>
<proteinExistence type="predicted"/>
<evidence type="ECO:0000256" key="1">
    <source>
        <dbReference type="ARBA" id="ARBA00000085"/>
    </source>
</evidence>
<evidence type="ECO:0000313" key="12">
    <source>
        <dbReference type="Proteomes" id="UP000249065"/>
    </source>
</evidence>
<dbReference type="EC" id="2.7.13.3" evidence="2"/>
<dbReference type="GO" id="GO:0000160">
    <property type="term" value="P:phosphorelay signal transduction system"/>
    <property type="evidence" value="ECO:0007669"/>
    <property type="project" value="UniProtKB-KW"/>
</dbReference>
<gene>
    <name evidence="11" type="ORF">DOO78_19670</name>
</gene>
<dbReference type="SUPFAM" id="SSF55874">
    <property type="entry name" value="ATPase domain of HSP90 chaperone/DNA topoisomerase II/histidine kinase"/>
    <property type="match status" value="1"/>
</dbReference>
<name>A0A327M432_9PROT</name>
<dbReference type="Gene3D" id="1.10.287.130">
    <property type="match status" value="1"/>
</dbReference>
<dbReference type="Gene3D" id="3.30.565.10">
    <property type="entry name" value="Histidine kinase-like ATPase, C-terminal domain"/>
    <property type="match status" value="1"/>
</dbReference>
<dbReference type="Gene3D" id="3.40.50.2300">
    <property type="match status" value="1"/>
</dbReference>
<evidence type="ECO:0000259" key="10">
    <source>
        <dbReference type="PROSITE" id="PS50110"/>
    </source>
</evidence>
<dbReference type="SUPFAM" id="SSF52172">
    <property type="entry name" value="CheY-like"/>
    <property type="match status" value="1"/>
</dbReference>
<dbReference type="InterPro" id="IPR001789">
    <property type="entry name" value="Sig_transdc_resp-reg_receiver"/>
</dbReference>
<dbReference type="PANTHER" id="PTHR43065">
    <property type="entry name" value="SENSOR HISTIDINE KINASE"/>
    <property type="match status" value="1"/>
</dbReference>
<accession>A0A327M432</accession>
<evidence type="ECO:0000256" key="8">
    <source>
        <dbReference type="PROSITE-ProRule" id="PRU00169"/>
    </source>
</evidence>
<evidence type="ECO:0000256" key="2">
    <source>
        <dbReference type="ARBA" id="ARBA00012438"/>
    </source>
</evidence>
<dbReference type="InterPro" id="IPR003594">
    <property type="entry name" value="HATPase_dom"/>
</dbReference>
<organism evidence="11 12">
    <name type="scientific">Roseicella frigidaeris</name>
    <dbReference type="NCBI Taxonomy" id="2230885"/>
    <lineage>
        <taxon>Bacteria</taxon>
        <taxon>Pseudomonadati</taxon>
        <taxon>Pseudomonadota</taxon>
        <taxon>Alphaproteobacteria</taxon>
        <taxon>Acetobacterales</taxon>
        <taxon>Roseomonadaceae</taxon>
        <taxon>Roseicella</taxon>
    </lineage>
</organism>
<dbReference type="Proteomes" id="UP000249065">
    <property type="component" value="Unassembled WGS sequence"/>
</dbReference>
<dbReference type="EMBL" id="QLIX01000019">
    <property type="protein sequence ID" value="RAI57247.1"/>
    <property type="molecule type" value="Genomic_DNA"/>
</dbReference>
<reference evidence="12" key="1">
    <citation type="submission" date="2018-06" db="EMBL/GenBank/DDBJ databases">
        <authorList>
            <person name="Khan S.A."/>
        </authorList>
    </citation>
    <scope>NUCLEOTIDE SEQUENCE [LARGE SCALE GENOMIC DNA]</scope>
    <source>
        <strain evidence="12">DB-1506</strain>
    </source>
</reference>
<dbReference type="PANTHER" id="PTHR43065:SF46">
    <property type="entry name" value="C4-DICARBOXYLATE TRANSPORT SENSOR PROTEIN DCTB"/>
    <property type="match status" value="1"/>
</dbReference>
<keyword evidence="12" id="KW-1185">Reference proteome</keyword>
<dbReference type="InterPro" id="IPR005467">
    <property type="entry name" value="His_kinase_dom"/>
</dbReference>
<feature type="modified residue" description="4-aspartylphosphate" evidence="8">
    <location>
        <position position="442"/>
    </location>
</feature>
<sequence length="513" mass="52382">MSGGCRAARRVAEAGPEGPAVGLLAGFRILADAVEEGLALLDDAARLVTANAALARLAGSAPRPGLPLDALFAPAAGPDLAAALAAARAGGAPPALRLAPAAAGAVAWRLTLHPLPAGLAPRRWLLLRVVAADGAAAPRPDELDRLAQLGWLAGGVAHDVNNLLAVILAGAAGVREAGLPPAAARALEPVEEAARRGGGMLRQVLAGLRRETPAPQPVALDAALRGMAPMLRHLLGRAVRLELALAAPEGWLRLVPAQLDQLLLNLAANARDAMPGGGRLRIATRFHPAGRAGLPPGDWLALEVSDTGIGIPAERLPRLFEPFFTTRAAAGGTGLGLATVQRIVAGLGGHVSVESRVGEGSRFRILLPPAPPPPQAAPGLPPAALPQAADGLVLLVEDEAALRRLGTRLLERAGHAVLAAESGESALALLEGQRRPALLVSDLALPGMDGLALARGLRQRWPGLPVLLLSGYGASGVETRPDEDFPILAKPFEPAALLRAVALALRRVPAPAA</sequence>
<evidence type="ECO:0000256" key="7">
    <source>
        <dbReference type="ARBA" id="ARBA00023012"/>
    </source>
</evidence>
<dbReference type="AlphaFoldDB" id="A0A327M432"/>
<evidence type="ECO:0000256" key="4">
    <source>
        <dbReference type="ARBA" id="ARBA00022741"/>
    </source>
</evidence>
<dbReference type="Pfam" id="PF02518">
    <property type="entry name" value="HATPase_c"/>
    <property type="match status" value="1"/>
</dbReference>
<comment type="catalytic activity">
    <reaction evidence="1">
        <text>ATP + protein L-histidine = ADP + protein N-phospho-L-histidine.</text>
        <dbReference type="EC" id="2.7.13.3"/>
    </reaction>
</comment>
<dbReference type="Pfam" id="PF00072">
    <property type="entry name" value="Response_reg"/>
    <property type="match status" value="1"/>
</dbReference>
<evidence type="ECO:0000256" key="6">
    <source>
        <dbReference type="ARBA" id="ARBA00022840"/>
    </source>
</evidence>
<dbReference type="PRINTS" id="PR00344">
    <property type="entry name" value="BCTRLSENSOR"/>
</dbReference>
<evidence type="ECO:0000256" key="5">
    <source>
        <dbReference type="ARBA" id="ARBA00022777"/>
    </source>
</evidence>
<dbReference type="InterPro" id="IPR004358">
    <property type="entry name" value="Sig_transdc_His_kin-like_C"/>
</dbReference>
<dbReference type="SMART" id="SM00448">
    <property type="entry name" value="REC"/>
    <property type="match status" value="1"/>
</dbReference>
<dbReference type="PROSITE" id="PS50110">
    <property type="entry name" value="RESPONSE_REGULATORY"/>
    <property type="match status" value="1"/>
</dbReference>
<dbReference type="GO" id="GO:0005524">
    <property type="term" value="F:ATP binding"/>
    <property type="evidence" value="ECO:0007669"/>
    <property type="project" value="UniProtKB-KW"/>
</dbReference>
<keyword evidence="4" id="KW-0547">Nucleotide-binding</keyword>
<keyword evidence="5 11" id="KW-0418">Kinase</keyword>
<keyword evidence="7" id="KW-0902">Two-component regulatory system</keyword>
<dbReference type="GO" id="GO:0004673">
    <property type="term" value="F:protein histidine kinase activity"/>
    <property type="evidence" value="ECO:0007669"/>
    <property type="project" value="UniProtKB-EC"/>
</dbReference>
<feature type="domain" description="Histidine kinase" evidence="9">
    <location>
        <begin position="155"/>
        <end position="371"/>
    </location>
</feature>
<dbReference type="InterPro" id="IPR036890">
    <property type="entry name" value="HATPase_C_sf"/>
</dbReference>
<comment type="caution">
    <text evidence="11">The sequence shown here is derived from an EMBL/GenBank/DDBJ whole genome shotgun (WGS) entry which is preliminary data.</text>
</comment>
<keyword evidence="3" id="KW-0808">Transferase</keyword>
<evidence type="ECO:0000313" key="11">
    <source>
        <dbReference type="EMBL" id="RAI57247.1"/>
    </source>
</evidence>
<dbReference type="SMART" id="SM00387">
    <property type="entry name" value="HATPase_c"/>
    <property type="match status" value="1"/>
</dbReference>